<feature type="chain" id="PRO_5035889944" evidence="1">
    <location>
        <begin position="25"/>
        <end position="75"/>
    </location>
</feature>
<comment type="caution">
    <text evidence="2">The sequence shown here is derived from an EMBL/GenBank/DDBJ whole genome shotgun (WGS) entry which is preliminary data.</text>
</comment>
<dbReference type="AlphaFoldDB" id="A0A8T1QWX7"/>
<reference evidence="3" key="2">
    <citation type="submission" date="2021-01" db="EMBL/GenBank/DDBJ databases">
        <authorList>
            <person name="Lovell J.T."/>
            <person name="Bentley N."/>
            <person name="Bhattarai G."/>
            <person name="Jenkins J.W."/>
            <person name="Sreedasyam A."/>
            <person name="Alarcon Y."/>
            <person name="Bock C."/>
            <person name="Boston L."/>
            <person name="Carlson J."/>
            <person name="Cervantes K."/>
            <person name="Clermont K."/>
            <person name="Krom N."/>
            <person name="Kubenka K."/>
            <person name="Mamidi S."/>
            <person name="Mattison C."/>
            <person name="Monteros M."/>
            <person name="Pisani C."/>
            <person name="Plott C."/>
            <person name="Rajasekar S."/>
            <person name="Rhein H.S."/>
            <person name="Rohla C."/>
            <person name="Song M."/>
            <person name="Hilaire R.S."/>
            <person name="Shu S."/>
            <person name="Wells L."/>
            <person name="Wang X."/>
            <person name="Webber J."/>
            <person name="Heerema R.J."/>
            <person name="Klein P."/>
            <person name="Conner P."/>
            <person name="Grauke L."/>
            <person name="Grimwood J."/>
            <person name="Schmutz J."/>
            <person name="Randall J.J."/>
        </authorList>
    </citation>
    <scope>NUCLEOTIDE SEQUENCE</scope>
    <source>
        <tissue evidence="3">Leaf</tissue>
    </source>
</reference>
<keyword evidence="1" id="KW-0732">Signal</keyword>
<dbReference type="OrthoDB" id="1671765at2759"/>
<dbReference type="EMBL" id="CM031827">
    <property type="protein sequence ID" value="KAG6720108.1"/>
    <property type="molecule type" value="Genomic_DNA"/>
</dbReference>
<name>A0A8T1QWX7_CARIL</name>
<sequence length="75" mass="8802">MKLGFVLKMITCLFFLGQCHMIAALPHLSGVKGLPDYRLKMERKQANVQETVPQWWSEDYSLPHRRRPVHNKLDP</sequence>
<reference evidence="2" key="1">
    <citation type="submission" date="2020-12" db="EMBL/GenBank/DDBJ databases">
        <title>WGS assembly of Carya illinoinensis cv. Pawnee.</title>
        <authorList>
            <person name="Platts A."/>
            <person name="Shu S."/>
            <person name="Wright S."/>
            <person name="Barry K."/>
            <person name="Edger P."/>
            <person name="Pires J.C."/>
            <person name="Schmutz J."/>
        </authorList>
    </citation>
    <scope>NUCLEOTIDE SEQUENCE</scope>
    <source>
        <tissue evidence="2">Leaf</tissue>
    </source>
</reference>
<organism evidence="2 4">
    <name type="scientific">Carya illinoinensis</name>
    <name type="common">Pecan</name>
    <dbReference type="NCBI Taxonomy" id="32201"/>
    <lineage>
        <taxon>Eukaryota</taxon>
        <taxon>Viridiplantae</taxon>
        <taxon>Streptophyta</taxon>
        <taxon>Embryophyta</taxon>
        <taxon>Tracheophyta</taxon>
        <taxon>Spermatophyta</taxon>
        <taxon>Magnoliopsida</taxon>
        <taxon>eudicotyledons</taxon>
        <taxon>Gunneridae</taxon>
        <taxon>Pentapetalae</taxon>
        <taxon>rosids</taxon>
        <taxon>fabids</taxon>
        <taxon>Fagales</taxon>
        <taxon>Juglandaceae</taxon>
        <taxon>Carya</taxon>
    </lineage>
</organism>
<dbReference type="EMBL" id="CM031811">
    <property type="protein sequence ID" value="KAG6659610.1"/>
    <property type="molecule type" value="Genomic_DNA"/>
</dbReference>
<proteinExistence type="predicted"/>
<feature type="signal peptide" evidence="1">
    <location>
        <begin position="1"/>
        <end position="24"/>
    </location>
</feature>
<protein>
    <submittedName>
        <fullName evidence="2">Uncharacterized protein</fullName>
    </submittedName>
</protein>
<gene>
    <name evidence="2" type="ORF">CIPAW_03G047700</name>
    <name evidence="3" type="ORF">I3842_03G042600</name>
</gene>
<keyword evidence="4" id="KW-1185">Reference proteome</keyword>
<accession>A0A8T1QWX7</accession>
<evidence type="ECO:0000256" key="1">
    <source>
        <dbReference type="SAM" id="SignalP"/>
    </source>
</evidence>
<evidence type="ECO:0000313" key="3">
    <source>
        <dbReference type="EMBL" id="KAG6720108.1"/>
    </source>
</evidence>
<evidence type="ECO:0000313" key="2">
    <source>
        <dbReference type="EMBL" id="KAG6659610.1"/>
    </source>
</evidence>
<evidence type="ECO:0000313" key="4">
    <source>
        <dbReference type="Proteomes" id="UP000811609"/>
    </source>
</evidence>
<dbReference type="Proteomes" id="UP000811246">
    <property type="component" value="Chromosome 3"/>
</dbReference>
<dbReference type="Proteomes" id="UP000811609">
    <property type="component" value="Chromosome 3"/>
</dbReference>